<dbReference type="InterPro" id="IPR012677">
    <property type="entry name" value="Nucleotide-bd_a/b_plait_sf"/>
</dbReference>
<dbReference type="VEuPathDB" id="MicrosporidiaDB:M970_080350"/>
<dbReference type="Pfam" id="PF14327">
    <property type="entry name" value="CSTF2_hinge"/>
    <property type="match status" value="1"/>
</dbReference>
<dbReference type="GO" id="GO:0005847">
    <property type="term" value="C:mRNA cleavage and polyadenylation specificity factor complex"/>
    <property type="evidence" value="ECO:0007669"/>
    <property type="project" value="TreeGrafter"/>
</dbReference>
<dbReference type="VEuPathDB" id="MicrosporidiaDB:AEWR_080350"/>
<keyword evidence="1" id="KW-0694">RNA-binding</keyword>
<dbReference type="GO" id="GO:0003729">
    <property type="term" value="F:mRNA binding"/>
    <property type="evidence" value="ECO:0007669"/>
    <property type="project" value="TreeGrafter"/>
</dbReference>
<organism evidence="3">
    <name type="scientific">Encephalitozoon cuniculi</name>
    <name type="common">Microsporidian parasite</name>
    <dbReference type="NCBI Taxonomy" id="6035"/>
    <lineage>
        <taxon>Eukaryota</taxon>
        <taxon>Fungi</taxon>
        <taxon>Fungi incertae sedis</taxon>
        <taxon>Microsporidia</taxon>
        <taxon>Unikaryonidae</taxon>
        <taxon>Encephalitozoon</taxon>
    </lineage>
</organism>
<sequence>MKSGCSIFVGNIDFEVPEERIIEELGAVGKVVSFRMVYDKTTGKSRGFGFCEYESPLIVEKALQNLKISFNGRPVKINYAENDMPAKAREPESQVPEIDNLINVLDNMDKDNLKEVLFYLRKLALDQPSYLRELLNKNPNLVYAIIHAMLKLKLADPGVVDEILKESFDLTKQKMQVLERICSISEDDLCFFPEDVRNKVKKVRSMVLKSRAEK</sequence>
<dbReference type="VEuPathDB" id="MicrosporidiaDB:ECU08_0380"/>
<proteinExistence type="predicted"/>
<feature type="domain" description="RRM" evidence="2">
    <location>
        <begin position="5"/>
        <end position="82"/>
    </location>
</feature>
<protein>
    <submittedName>
        <fullName evidence="3">Cleavage stimulation factor</fullName>
    </submittedName>
</protein>
<dbReference type="AlphaFoldDB" id="M1JIA6"/>
<dbReference type="VEuPathDB" id="MicrosporidiaDB:AEWD_080300"/>
<name>M1JIA6_ENCCN</name>
<dbReference type="InterPro" id="IPR025742">
    <property type="entry name" value="CSTF2_hinge"/>
</dbReference>
<accession>M1JIA6</accession>
<gene>
    <name evidence="3" type="ORF">ECU08_0380</name>
</gene>
<dbReference type="Gene3D" id="1.25.40.630">
    <property type="match status" value="1"/>
</dbReference>
<dbReference type="SMART" id="SM00360">
    <property type="entry name" value="RRM"/>
    <property type="match status" value="1"/>
</dbReference>
<dbReference type="OMA" id="VSFRMVY"/>
<dbReference type="VEuPathDB" id="MicrosporidiaDB:AEWQ_080340"/>
<evidence type="ECO:0000313" key="3">
    <source>
        <dbReference type="EMBL" id="AGE95134.1"/>
    </source>
</evidence>
<dbReference type="EMBL" id="KC513605">
    <property type="protein sequence ID" value="AGE95134.1"/>
    <property type="molecule type" value="Genomic_DNA"/>
</dbReference>
<dbReference type="PROSITE" id="PS50102">
    <property type="entry name" value="RRM"/>
    <property type="match status" value="1"/>
</dbReference>
<dbReference type="PANTHER" id="PTHR45735:SF2">
    <property type="entry name" value="CLEAVAGE STIMULATION FACTOR SUBUNIT 2"/>
    <property type="match status" value="1"/>
</dbReference>
<dbReference type="Pfam" id="PF00076">
    <property type="entry name" value="RRM_1"/>
    <property type="match status" value="1"/>
</dbReference>
<evidence type="ECO:0000256" key="1">
    <source>
        <dbReference type="PROSITE-ProRule" id="PRU00176"/>
    </source>
</evidence>
<dbReference type="SUPFAM" id="SSF54928">
    <property type="entry name" value="RNA-binding domain, RBD"/>
    <property type="match status" value="1"/>
</dbReference>
<reference evidence="3" key="1">
    <citation type="journal article" date="2013" name="Eukaryot. Cell">
        <title>Extremely Reduced Levels of Heterozygosity in the Vertebrate Pathogen Encephalitozoon cuniculi.</title>
        <authorList>
            <person name="Selman M."/>
            <person name="Sak B."/>
            <person name="Kvac M."/>
            <person name="Farinelli L."/>
            <person name="Weiss L.M."/>
            <person name="Corradi N."/>
        </authorList>
    </citation>
    <scope>NUCLEOTIDE SEQUENCE</scope>
</reference>
<evidence type="ECO:0000259" key="2">
    <source>
        <dbReference type="PROSITE" id="PS50102"/>
    </source>
</evidence>
<dbReference type="InterPro" id="IPR035979">
    <property type="entry name" value="RBD_domain_sf"/>
</dbReference>
<dbReference type="PANTHER" id="PTHR45735">
    <property type="entry name" value="CLEAVAGE STIMULATION FACTOR SUBUNIT 2"/>
    <property type="match status" value="1"/>
</dbReference>
<dbReference type="Gene3D" id="3.30.70.330">
    <property type="match status" value="1"/>
</dbReference>
<dbReference type="InterPro" id="IPR000504">
    <property type="entry name" value="RRM_dom"/>
</dbReference>